<keyword evidence="4" id="KW-0472">Membrane</keyword>
<feature type="chain" id="PRO_5040833798" evidence="5">
    <location>
        <begin position="24"/>
        <end position="675"/>
    </location>
</feature>
<keyword evidence="8" id="KW-1185">Reference proteome</keyword>
<accession>A0A9X1FPV0</accession>
<dbReference type="Pfam" id="PF02518">
    <property type="entry name" value="HATPase_c"/>
    <property type="match status" value="1"/>
</dbReference>
<evidence type="ECO:0000256" key="2">
    <source>
        <dbReference type="ARBA" id="ARBA00022777"/>
    </source>
</evidence>
<evidence type="ECO:0000256" key="3">
    <source>
        <dbReference type="ARBA" id="ARBA00023012"/>
    </source>
</evidence>
<dbReference type="InterPro" id="IPR011712">
    <property type="entry name" value="Sig_transdc_His_kin_sub3_dim/P"/>
</dbReference>
<evidence type="ECO:0000256" key="4">
    <source>
        <dbReference type="SAM" id="Phobius"/>
    </source>
</evidence>
<dbReference type="PROSITE" id="PS50109">
    <property type="entry name" value="HIS_KIN"/>
    <property type="match status" value="1"/>
</dbReference>
<dbReference type="InterPro" id="IPR003594">
    <property type="entry name" value="HATPase_dom"/>
</dbReference>
<organism evidence="7 8">
    <name type="scientific">Halomarinibacterium sedimenti</name>
    <dbReference type="NCBI Taxonomy" id="2857106"/>
    <lineage>
        <taxon>Bacteria</taxon>
        <taxon>Pseudomonadati</taxon>
        <taxon>Bacteroidota</taxon>
        <taxon>Flavobacteriia</taxon>
        <taxon>Flavobacteriales</taxon>
        <taxon>Flavobacteriaceae</taxon>
        <taxon>Halomarinibacterium</taxon>
    </lineage>
</organism>
<evidence type="ECO:0000313" key="7">
    <source>
        <dbReference type="EMBL" id="MBW2938578.1"/>
    </source>
</evidence>
<dbReference type="RefSeq" id="WP_219053105.1">
    <property type="nucleotide sequence ID" value="NZ_JAHWDP010000004.1"/>
</dbReference>
<proteinExistence type="predicted"/>
<keyword evidence="4" id="KW-0812">Transmembrane</keyword>
<dbReference type="InterPro" id="IPR005467">
    <property type="entry name" value="His_kinase_dom"/>
</dbReference>
<evidence type="ECO:0000259" key="6">
    <source>
        <dbReference type="PROSITE" id="PS50109"/>
    </source>
</evidence>
<dbReference type="EMBL" id="JAHWDP010000004">
    <property type="protein sequence ID" value="MBW2938578.1"/>
    <property type="molecule type" value="Genomic_DNA"/>
</dbReference>
<dbReference type="AlphaFoldDB" id="A0A9X1FPV0"/>
<evidence type="ECO:0000313" key="8">
    <source>
        <dbReference type="Proteomes" id="UP001138686"/>
    </source>
</evidence>
<dbReference type="Proteomes" id="UP001138686">
    <property type="component" value="Unassembled WGS sequence"/>
</dbReference>
<evidence type="ECO:0000256" key="5">
    <source>
        <dbReference type="SAM" id="SignalP"/>
    </source>
</evidence>
<keyword evidence="3" id="KW-0902">Two-component regulatory system</keyword>
<evidence type="ECO:0000256" key="1">
    <source>
        <dbReference type="ARBA" id="ARBA00022679"/>
    </source>
</evidence>
<dbReference type="Pfam" id="PF07730">
    <property type="entry name" value="HisKA_3"/>
    <property type="match status" value="1"/>
</dbReference>
<feature type="transmembrane region" description="Helical" evidence="4">
    <location>
        <begin position="445"/>
        <end position="462"/>
    </location>
</feature>
<keyword evidence="2 7" id="KW-0418">Kinase</keyword>
<dbReference type="GO" id="GO:0000155">
    <property type="term" value="F:phosphorelay sensor kinase activity"/>
    <property type="evidence" value="ECO:0007669"/>
    <property type="project" value="InterPro"/>
</dbReference>
<dbReference type="InterPro" id="IPR050482">
    <property type="entry name" value="Sensor_HK_TwoCompSys"/>
</dbReference>
<dbReference type="GO" id="GO:0016020">
    <property type="term" value="C:membrane"/>
    <property type="evidence" value="ECO:0007669"/>
    <property type="project" value="InterPro"/>
</dbReference>
<sequence>MRTNRYPLIILSVVIFFGTSAFAQNIEYYKKTVETTSNKAEKLVALDSILSMEGRKDIDRFVKNCEAYIELAKELDSVEAATKKMIGLSYTLTSILNQPEKARRMIDELLARKYKINDSFLLGSLYLKRGGANYRLDLEEATEDYKKAIETFTEKDSLYKADAYLFSGQAYSNLGKFVPAGENYRKAYEYFEALKDYEYMVFAQQGITTMYSMNGFYDKAKEEREKNIQKLKELGLEKNIPIMYYNQALDYKKMGKKNLQIEYLLKAYDYINNDVNNHIILADRTYVYSKLIGYYIEEGNLTEAKKYFDLVQENHDPNIKDLLYKSHYSEIMARYNLALGDNDSALQFGETKLEAAKTMRYEEDIMYAEELLSEIYVSMGDYKKALNFKNSSQTLKDSLYNNSTANSLAYYQTLYETEKKESELIAKNASIQLLEKDNEASQRRLIFITFSLILFFGLVFLYRNRMQLKNKKILQEKFSQELLVSQEEERKRISKDLHDGLGQQLLLIKNKVVRSNDDEAKNLVETAIEEVRGISRDLHPFQLQELGITKAIEMTLSQIDENTTLFISSEIDNIDNIFDKRQEINIFRIVQESLSNIIKHANAEASKVTLKRNLNSIFLEIKDNGIGFDFSEKYQNIKSMGLKTLLERTKFLNGQMKVTSKKNQGTTIEFIFPTT</sequence>
<dbReference type="SMART" id="SM00387">
    <property type="entry name" value="HATPase_c"/>
    <property type="match status" value="1"/>
</dbReference>
<keyword evidence="1" id="KW-0808">Transferase</keyword>
<comment type="caution">
    <text evidence="7">The sequence shown here is derived from an EMBL/GenBank/DDBJ whole genome shotgun (WGS) entry which is preliminary data.</text>
</comment>
<gene>
    <name evidence="7" type="ORF">KXJ69_10695</name>
</gene>
<dbReference type="PANTHER" id="PTHR24421">
    <property type="entry name" value="NITRATE/NITRITE SENSOR PROTEIN NARX-RELATED"/>
    <property type="match status" value="1"/>
</dbReference>
<reference evidence="7" key="1">
    <citation type="submission" date="2021-07" db="EMBL/GenBank/DDBJ databases">
        <title>Aureisphaera sp. CAU 1614 isolated from sea sediment.</title>
        <authorList>
            <person name="Kim W."/>
        </authorList>
    </citation>
    <scope>NUCLEOTIDE SEQUENCE</scope>
    <source>
        <strain evidence="7">CAU 1614</strain>
    </source>
</reference>
<keyword evidence="4" id="KW-1133">Transmembrane helix</keyword>
<feature type="signal peptide" evidence="5">
    <location>
        <begin position="1"/>
        <end position="23"/>
    </location>
</feature>
<name>A0A9X1FPV0_9FLAO</name>
<keyword evidence="5" id="KW-0732">Signal</keyword>
<feature type="domain" description="Histidine kinase" evidence="6">
    <location>
        <begin position="492"/>
        <end position="675"/>
    </location>
</feature>
<dbReference type="CDD" id="cd16917">
    <property type="entry name" value="HATPase_UhpB-NarQ-NarX-like"/>
    <property type="match status" value="1"/>
</dbReference>
<dbReference type="GO" id="GO:0046983">
    <property type="term" value="F:protein dimerization activity"/>
    <property type="evidence" value="ECO:0007669"/>
    <property type="project" value="InterPro"/>
</dbReference>
<protein>
    <submittedName>
        <fullName evidence="7">Sensor histidine kinase</fullName>
    </submittedName>
</protein>